<keyword evidence="3" id="KW-1185">Reference proteome</keyword>
<dbReference type="Gene3D" id="2.60.120.10">
    <property type="entry name" value="Jelly Rolls"/>
    <property type="match status" value="1"/>
</dbReference>
<dbReference type="Proteomes" id="UP000010809">
    <property type="component" value="Chromosome"/>
</dbReference>
<name>L0DWX5_THIND</name>
<evidence type="ECO:0000259" key="1">
    <source>
        <dbReference type="Pfam" id="PF07883"/>
    </source>
</evidence>
<dbReference type="CDD" id="cd06981">
    <property type="entry name" value="cupin_reut_a1446"/>
    <property type="match status" value="1"/>
</dbReference>
<proteinExistence type="predicted"/>
<dbReference type="InterPro" id="IPR013096">
    <property type="entry name" value="Cupin_2"/>
</dbReference>
<dbReference type="AlphaFoldDB" id="L0DWX5"/>
<dbReference type="InterPro" id="IPR014710">
    <property type="entry name" value="RmlC-like_jellyroll"/>
</dbReference>
<feature type="domain" description="Cupin type-2" evidence="1">
    <location>
        <begin position="46"/>
        <end position="106"/>
    </location>
</feature>
<gene>
    <name evidence="2" type="ordered locus">TVNIR_2461</name>
</gene>
<evidence type="ECO:0000313" key="3">
    <source>
        <dbReference type="Proteomes" id="UP000010809"/>
    </source>
</evidence>
<dbReference type="eggNOG" id="COG0662">
    <property type="taxonomic scope" value="Bacteria"/>
</dbReference>
<accession>L0DWX5</accession>
<dbReference type="RefSeq" id="WP_015259220.1">
    <property type="nucleotide sequence ID" value="NC_019902.2"/>
</dbReference>
<evidence type="ECO:0000313" key="2">
    <source>
        <dbReference type="EMBL" id="AGA34104.1"/>
    </source>
</evidence>
<dbReference type="HOGENOM" id="CLU_147397_0_1_6"/>
<organism evidence="2 3">
    <name type="scientific">Thioalkalivibrio nitratireducens (strain DSM 14787 / UNIQEM 213 / ALEN2)</name>
    <dbReference type="NCBI Taxonomy" id="1255043"/>
    <lineage>
        <taxon>Bacteria</taxon>
        <taxon>Pseudomonadati</taxon>
        <taxon>Pseudomonadota</taxon>
        <taxon>Gammaproteobacteria</taxon>
        <taxon>Chromatiales</taxon>
        <taxon>Ectothiorhodospiraceae</taxon>
        <taxon>Thioalkalivibrio</taxon>
    </lineage>
</organism>
<dbReference type="PATRIC" id="fig|1255043.3.peg.2484"/>
<dbReference type="InterPro" id="IPR011051">
    <property type="entry name" value="RmlC_Cupin_sf"/>
</dbReference>
<reference evidence="2" key="1">
    <citation type="submission" date="2015-12" db="EMBL/GenBank/DDBJ databases">
        <authorList>
            <person name="Tikhonova T.V."/>
            <person name="Pavlov A.R."/>
            <person name="Beletsky A.V."/>
            <person name="Mardanov A.V."/>
            <person name="Sorokin D.Y."/>
            <person name="Ravin N.V."/>
            <person name="Popov V.O."/>
        </authorList>
    </citation>
    <scope>NUCLEOTIDE SEQUENCE</scope>
    <source>
        <strain evidence="2">DSM 14787</strain>
    </source>
</reference>
<dbReference type="KEGG" id="tni:TVNIR_2461"/>
<dbReference type="SUPFAM" id="SSF51182">
    <property type="entry name" value="RmlC-like cupins"/>
    <property type="match status" value="1"/>
</dbReference>
<dbReference type="EMBL" id="CP003989">
    <property type="protein sequence ID" value="AGA34104.1"/>
    <property type="molecule type" value="Genomic_DNA"/>
</dbReference>
<dbReference type="Pfam" id="PF07883">
    <property type="entry name" value="Cupin_2"/>
    <property type="match status" value="1"/>
</dbReference>
<dbReference type="STRING" id="1255043.TVNIR_2461"/>
<protein>
    <submittedName>
        <fullName evidence="2">Cupin 2 conserved barrel domain protein</fullName>
    </submittedName>
</protein>
<sequence length="112" mass="12428">MSGWRGGTRGNLFGGLPSLAGGEAFEDLLRRNPVRIERIVSSGRPEPTLYDQEQDEWVCLLQGEAELQLGKERVPLQAGDYLFIPAHTPHRVLRTSAEPPCIWLAVHIDPGN</sequence>
<dbReference type="OrthoDB" id="9798585at2"/>